<dbReference type="InterPro" id="IPR000884">
    <property type="entry name" value="TSP1_rpt"/>
</dbReference>
<reference evidence="5" key="1">
    <citation type="submission" date="2017-01" db="EMBL/GenBank/DDBJ databases">
        <title>Comparative genomics of anhydrobiosis in the tardigrade Hypsibius dujardini.</title>
        <authorList>
            <person name="Yoshida Y."/>
            <person name="Koutsovoulos G."/>
            <person name="Laetsch D."/>
            <person name="Stevens L."/>
            <person name="Kumar S."/>
            <person name="Horikawa D."/>
            <person name="Ishino K."/>
            <person name="Komine S."/>
            <person name="Tomita M."/>
            <person name="Blaxter M."/>
            <person name="Arakawa K."/>
        </authorList>
    </citation>
    <scope>NUCLEOTIDE SEQUENCE [LARGE SCALE GENOMIC DNA]</scope>
    <source>
        <strain evidence="5">Z151</strain>
    </source>
</reference>
<dbReference type="InterPro" id="IPR007110">
    <property type="entry name" value="Ig-like_dom"/>
</dbReference>
<dbReference type="AlphaFoldDB" id="A0A1W0WAU8"/>
<feature type="region of interest" description="Disordered" evidence="1">
    <location>
        <begin position="276"/>
        <end position="303"/>
    </location>
</feature>
<gene>
    <name evidence="4" type="ORF">BV898_13443</name>
</gene>
<sequence>MEKEPCKLKVHCPKNGAWGPWGPWHCSVTCGGGVAKRGRECDSPPALYGGICVGNGTEVRNDSCNTFTCPPIRKLSSDFLVQANVIPEGTPIAKILCGTKQLLDNLMWELKTDFKKALTWVKNGEPWKEDKSRIDKVTTTLNFKRAAVNDTGFYSCELDLLGGGRRILKAFSLIVTSNKTNIEIDANQPLEMECNAMVLGVIYPNARLSWYFNDTLFRSFNDTPATLSNTLKFPFATLNMTGPWECRTYELDIKEPDDSEEKKGMLGRMKDKVFKSKEDKEKEKKEETKRKKNAPPGILKPLFKHVSTPAPPPAVVEGRIWVTNRIIVRVRPQKTLAELLRTPQFMGLCVGVAILVVAVAIGLVKGKASSMMSKAQGNLAHLEAQKLGEITERTSLLRPDRLDGGTGEESDGLGSKVAVRTSKASTRVSLNDHDEDVIPLSKIHASKA</sequence>
<evidence type="ECO:0000313" key="4">
    <source>
        <dbReference type="EMBL" id="OQV12334.1"/>
    </source>
</evidence>
<keyword evidence="5" id="KW-1185">Reference proteome</keyword>
<dbReference type="Gene3D" id="2.60.40.10">
    <property type="entry name" value="Immunoglobulins"/>
    <property type="match status" value="1"/>
</dbReference>
<feature type="domain" description="Ig-like" evidence="3">
    <location>
        <begin position="70"/>
        <end position="172"/>
    </location>
</feature>
<keyword evidence="2" id="KW-0472">Membrane</keyword>
<dbReference type="PANTHER" id="PTHR16311">
    <property type="entry name" value="THROMBOSPONDIN TYPE I DOMAIN-CONTAINING 1"/>
    <property type="match status" value="1"/>
</dbReference>
<dbReference type="Gene3D" id="2.20.100.10">
    <property type="entry name" value="Thrombospondin type-1 (TSP1) repeat"/>
    <property type="match status" value="1"/>
</dbReference>
<keyword evidence="2" id="KW-0812">Transmembrane</keyword>
<dbReference type="SMART" id="SM00209">
    <property type="entry name" value="TSP1"/>
    <property type="match status" value="1"/>
</dbReference>
<evidence type="ECO:0000256" key="2">
    <source>
        <dbReference type="SAM" id="Phobius"/>
    </source>
</evidence>
<dbReference type="InterPro" id="IPR036179">
    <property type="entry name" value="Ig-like_dom_sf"/>
</dbReference>
<dbReference type="Pfam" id="PF00090">
    <property type="entry name" value="TSP_1"/>
    <property type="match status" value="1"/>
</dbReference>
<dbReference type="PROSITE" id="PS50092">
    <property type="entry name" value="TSP1"/>
    <property type="match status" value="1"/>
</dbReference>
<protein>
    <recommendedName>
        <fullName evidence="3">Ig-like domain-containing protein</fullName>
    </recommendedName>
</protein>
<dbReference type="GO" id="GO:0071944">
    <property type="term" value="C:cell periphery"/>
    <property type="evidence" value="ECO:0007669"/>
    <property type="project" value="TreeGrafter"/>
</dbReference>
<dbReference type="SUPFAM" id="SSF48726">
    <property type="entry name" value="Immunoglobulin"/>
    <property type="match status" value="1"/>
</dbReference>
<proteinExistence type="predicted"/>
<dbReference type="Proteomes" id="UP000192578">
    <property type="component" value="Unassembled WGS sequence"/>
</dbReference>
<keyword evidence="2" id="KW-1133">Transmembrane helix</keyword>
<feature type="region of interest" description="Disordered" evidence="1">
    <location>
        <begin position="395"/>
        <end position="425"/>
    </location>
</feature>
<evidence type="ECO:0000259" key="3">
    <source>
        <dbReference type="PROSITE" id="PS50835"/>
    </source>
</evidence>
<dbReference type="EMBL" id="MTYJ01000148">
    <property type="protein sequence ID" value="OQV12334.1"/>
    <property type="molecule type" value="Genomic_DNA"/>
</dbReference>
<comment type="caution">
    <text evidence="4">The sequence shown here is derived from an EMBL/GenBank/DDBJ whole genome shotgun (WGS) entry which is preliminary data.</text>
</comment>
<dbReference type="PROSITE" id="PS50835">
    <property type="entry name" value="IG_LIKE"/>
    <property type="match status" value="1"/>
</dbReference>
<feature type="transmembrane region" description="Helical" evidence="2">
    <location>
        <begin position="345"/>
        <end position="364"/>
    </location>
</feature>
<dbReference type="InterPro" id="IPR036383">
    <property type="entry name" value="TSP1_rpt_sf"/>
</dbReference>
<evidence type="ECO:0000313" key="5">
    <source>
        <dbReference type="Proteomes" id="UP000192578"/>
    </source>
</evidence>
<feature type="compositionally biased region" description="Basic and acidic residues" evidence="1">
    <location>
        <begin position="276"/>
        <end position="289"/>
    </location>
</feature>
<name>A0A1W0WAU8_HYPEX</name>
<organism evidence="4 5">
    <name type="scientific">Hypsibius exemplaris</name>
    <name type="common">Freshwater tardigrade</name>
    <dbReference type="NCBI Taxonomy" id="2072580"/>
    <lineage>
        <taxon>Eukaryota</taxon>
        <taxon>Metazoa</taxon>
        <taxon>Ecdysozoa</taxon>
        <taxon>Tardigrada</taxon>
        <taxon>Eutardigrada</taxon>
        <taxon>Parachela</taxon>
        <taxon>Hypsibioidea</taxon>
        <taxon>Hypsibiidae</taxon>
        <taxon>Hypsibius</taxon>
    </lineage>
</organism>
<dbReference type="InterPro" id="IPR038877">
    <property type="entry name" value="THSD1"/>
</dbReference>
<dbReference type="InterPro" id="IPR013783">
    <property type="entry name" value="Ig-like_fold"/>
</dbReference>
<accession>A0A1W0WAU8</accession>
<dbReference type="PANTHER" id="PTHR16311:SF3">
    <property type="entry name" value="THROMBOSPONDIN TYPE-1 DOMAIN-CONTAINING PROTEIN 1"/>
    <property type="match status" value="1"/>
</dbReference>
<dbReference type="SUPFAM" id="SSF82895">
    <property type="entry name" value="TSP-1 type 1 repeat"/>
    <property type="match status" value="1"/>
</dbReference>
<evidence type="ECO:0000256" key="1">
    <source>
        <dbReference type="SAM" id="MobiDB-lite"/>
    </source>
</evidence>
<dbReference type="OrthoDB" id="6273859at2759"/>